<evidence type="ECO:0000313" key="2">
    <source>
        <dbReference type="Proteomes" id="UP000856143"/>
    </source>
</evidence>
<protein>
    <submittedName>
        <fullName evidence="1">DUF1837 domain-containing protein</fullName>
    </submittedName>
</protein>
<proteinExistence type="predicted"/>
<name>A0AAN5RG75_KLEOX</name>
<evidence type="ECO:0000313" key="1">
    <source>
        <dbReference type="EMBL" id="HAT1684526.1"/>
    </source>
</evidence>
<feature type="non-terminal residue" evidence="1">
    <location>
        <position position="1"/>
    </location>
</feature>
<accession>A0AAN5RG75</accession>
<sequence length="100" mass="11518">PGDDIYSECVKTHPVLLIFEDREIKVIEENSVTKVDAENALDAWLTTKKIAIKAAIDERLTKYPNVRPCFLDFFLIPMSDVGEFKKSLYRAIHAIDYKEN</sequence>
<reference evidence="1" key="2">
    <citation type="submission" date="2020-11" db="EMBL/GenBank/DDBJ databases">
        <authorList>
            <consortium name="NCBI Pathogen Detection Project"/>
        </authorList>
    </citation>
    <scope>NUCLEOTIDE SEQUENCE</scope>
    <source>
        <strain evidence="1">R404</strain>
    </source>
</reference>
<organism evidence="1 2">
    <name type="scientific">Klebsiella oxytoca</name>
    <dbReference type="NCBI Taxonomy" id="571"/>
    <lineage>
        <taxon>Bacteria</taxon>
        <taxon>Pseudomonadati</taxon>
        <taxon>Pseudomonadota</taxon>
        <taxon>Gammaproteobacteria</taxon>
        <taxon>Enterobacterales</taxon>
        <taxon>Enterobacteriaceae</taxon>
        <taxon>Klebsiella/Raoultella group</taxon>
        <taxon>Klebsiella</taxon>
    </lineage>
</organism>
<dbReference type="AlphaFoldDB" id="A0AAN5RG75"/>
<comment type="caution">
    <text evidence="1">The sequence shown here is derived from an EMBL/GenBank/DDBJ whole genome shotgun (WGS) entry which is preliminary data.</text>
</comment>
<dbReference type="Proteomes" id="UP000856143">
    <property type="component" value="Unassembled WGS sequence"/>
</dbReference>
<gene>
    <name evidence="1" type="ORF">I8Y21_005319</name>
</gene>
<reference evidence="1" key="1">
    <citation type="journal article" date="2018" name="Genome Biol.">
        <title>SKESA: strategic k-mer extension for scrupulous assemblies.</title>
        <authorList>
            <person name="Souvorov A."/>
            <person name="Agarwala R."/>
            <person name="Lipman D.J."/>
        </authorList>
    </citation>
    <scope>NUCLEOTIDE SEQUENCE</scope>
    <source>
        <strain evidence="1">R404</strain>
    </source>
</reference>
<dbReference type="EMBL" id="DACSEO010000103">
    <property type="protein sequence ID" value="HAT1684526.1"/>
    <property type="molecule type" value="Genomic_DNA"/>
</dbReference>